<feature type="region of interest" description="Disordered" evidence="4">
    <location>
        <begin position="316"/>
        <end position="366"/>
    </location>
</feature>
<dbReference type="Gene3D" id="3.40.50.10190">
    <property type="entry name" value="BRCT domain"/>
    <property type="match status" value="2"/>
</dbReference>
<sequence length="539" mass="59796">MSDKHSSTPPRSRAEGSEVGVASGSSDDAATLSYTAFEPSMNPTQDLAVGHTTLEWTAAEAVQMSAQRTATHSLPSLLSGPDENRQAVPTQPLIPPSNSVVWHASDHSISQGSTLTATSKEYLSSSDISQRSQASILHNVHYHSPLEQLQQRRAQQLIIPASRPELVPETSSVGTWSDPEHTPEFPRHSTAEAFWSTRGHFSSSSESNMSPPSTSRHLGREISGLSNISSLSHQSTEREEDTTTSSRHSHASTGQHVVQSSQGSYAQESYEEHAREEPPETPTVVRRAMYVQGTFIEENVTPEMLKHTDEDIVWSSSPSQRAAARHRQSQSSQPPSESPLKRTAQRKRGAQAPHTQMSLRSTSSARSQRRHYKILFTGLENGPSLTRDKSLVDHLGGLLVDDWHECSHLVTEELRTTIRCLCAVAACKPVVSVDWIQACRTESRFVDETPYLIRPIPSQPVFQGKRLFLTDKGELSKSDFRELVTAGGGKVLHQEPSEHYDDILIFGIPTQHDKQHMRLKALRYSIYTKSELIRMILVL</sequence>
<feature type="compositionally biased region" description="Basic and acidic residues" evidence="4">
    <location>
        <begin position="1"/>
        <end position="16"/>
    </location>
</feature>
<feature type="region of interest" description="Disordered" evidence="4">
    <location>
        <begin position="67"/>
        <end position="87"/>
    </location>
</feature>
<dbReference type="CDD" id="cd17744">
    <property type="entry name" value="BRCT_MDC1_rpt1"/>
    <property type="match status" value="1"/>
</dbReference>
<feature type="compositionally biased region" description="Polar residues" evidence="4">
    <location>
        <begin position="353"/>
        <end position="366"/>
    </location>
</feature>
<dbReference type="Pfam" id="PF16770">
    <property type="entry name" value="RTT107_BRCT_5"/>
    <property type="match status" value="1"/>
</dbReference>
<gene>
    <name evidence="6" type="ORF">K450DRAFT_233874</name>
</gene>
<dbReference type="RefSeq" id="XP_051446259.1">
    <property type="nucleotide sequence ID" value="XM_051587828.1"/>
</dbReference>
<keyword evidence="3" id="KW-0539">Nucleus</keyword>
<dbReference type="Proteomes" id="UP001206595">
    <property type="component" value="Unassembled WGS sequence"/>
</dbReference>
<comment type="caution">
    <text evidence="6">The sequence shown here is derived from an EMBL/GenBank/DDBJ whole genome shotgun (WGS) entry which is preliminary data.</text>
</comment>
<feature type="compositionally biased region" description="Polar residues" evidence="4">
    <location>
        <begin position="224"/>
        <end position="234"/>
    </location>
</feature>
<dbReference type="GO" id="GO:0005634">
    <property type="term" value="C:nucleus"/>
    <property type="evidence" value="ECO:0007669"/>
    <property type="project" value="UniProtKB-SubCell"/>
</dbReference>
<dbReference type="InterPro" id="IPR036420">
    <property type="entry name" value="BRCT_dom_sf"/>
</dbReference>
<dbReference type="AlphaFoldDB" id="A0AAD5EDY4"/>
<name>A0AAD5EDY4_UMBRA</name>
<feature type="compositionally biased region" description="Low complexity" evidence="4">
    <location>
        <begin position="17"/>
        <end position="26"/>
    </location>
</feature>
<proteinExistence type="predicted"/>
<dbReference type="PANTHER" id="PTHR23196:SF1">
    <property type="entry name" value="PAX-INTERACTING PROTEIN 1"/>
    <property type="match status" value="1"/>
</dbReference>
<feature type="domain" description="BRCT" evidence="5">
    <location>
        <begin position="364"/>
        <end position="453"/>
    </location>
</feature>
<dbReference type="PROSITE" id="PS50172">
    <property type="entry name" value="BRCT"/>
    <property type="match status" value="1"/>
</dbReference>
<feature type="compositionally biased region" description="Basic and acidic residues" evidence="4">
    <location>
        <begin position="178"/>
        <end position="190"/>
    </location>
</feature>
<protein>
    <recommendedName>
        <fullName evidence="5">BRCT domain-containing protein</fullName>
    </recommendedName>
</protein>
<dbReference type="EMBL" id="MU620907">
    <property type="protein sequence ID" value="KAI8581255.1"/>
    <property type="molecule type" value="Genomic_DNA"/>
</dbReference>
<feature type="compositionally biased region" description="Low complexity" evidence="4">
    <location>
        <begin position="202"/>
        <end position="215"/>
    </location>
</feature>
<keyword evidence="2" id="KW-0227">DNA damage</keyword>
<keyword evidence="7" id="KW-1185">Reference proteome</keyword>
<reference evidence="6" key="2">
    <citation type="journal article" date="2022" name="Proc. Natl. Acad. Sci. U.S.A.">
        <title>Diploid-dominant life cycles characterize the early evolution of Fungi.</title>
        <authorList>
            <person name="Amses K.R."/>
            <person name="Simmons D.R."/>
            <person name="Longcore J.E."/>
            <person name="Mondo S.J."/>
            <person name="Seto K."/>
            <person name="Jeronimo G.H."/>
            <person name="Bonds A.E."/>
            <person name="Quandt C.A."/>
            <person name="Davis W.J."/>
            <person name="Chang Y."/>
            <person name="Federici B.A."/>
            <person name="Kuo A."/>
            <person name="LaButti K."/>
            <person name="Pangilinan J."/>
            <person name="Andreopoulos W."/>
            <person name="Tritt A."/>
            <person name="Riley R."/>
            <person name="Hundley H."/>
            <person name="Johnson J."/>
            <person name="Lipzen A."/>
            <person name="Barry K."/>
            <person name="Lang B.F."/>
            <person name="Cuomo C.A."/>
            <person name="Buchler N.E."/>
            <person name="Grigoriev I.V."/>
            <person name="Spatafora J.W."/>
            <person name="Stajich J.E."/>
            <person name="James T.Y."/>
        </authorList>
    </citation>
    <scope>NUCLEOTIDE SEQUENCE</scope>
    <source>
        <strain evidence="6">AG</strain>
    </source>
</reference>
<feature type="compositionally biased region" description="Polar residues" evidence="4">
    <location>
        <begin position="254"/>
        <end position="267"/>
    </location>
</feature>
<evidence type="ECO:0000256" key="1">
    <source>
        <dbReference type="ARBA" id="ARBA00004123"/>
    </source>
</evidence>
<evidence type="ECO:0000256" key="2">
    <source>
        <dbReference type="ARBA" id="ARBA00022763"/>
    </source>
</evidence>
<evidence type="ECO:0000259" key="5">
    <source>
        <dbReference type="PROSITE" id="PS50172"/>
    </source>
</evidence>
<dbReference type="PANTHER" id="PTHR23196">
    <property type="entry name" value="PAX TRANSCRIPTION ACTIVATION DOMAIN INTERACTING PROTEIN"/>
    <property type="match status" value="1"/>
</dbReference>
<reference evidence="6" key="1">
    <citation type="submission" date="2021-06" db="EMBL/GenBank/DDBJ databases">
        <authorList>
            <consortium name="DOE Joint Genome Institute"/>
            <person name="Mondo S.J."/>
            <person name="Amses K.R."/>
            <person name="Simmons D.R."/>
            <person name="Longcore J.E."/>
            <person name="Seto K."/>
            <person name="Alves G.H."/>
            <person name="Bonds A.E."/>
            <person name="Quandt C.A."/>
            <person name="Davis W.J."/>
            <person name="Chang Y."/>
            <person name="Letcher P.M."/>
            <person name="Powell M.J."/>
            <person name="Kuo A."/>
            <person name="Labutti K."/>
            <person name="Pangilinan J."/>
            <person name="Andreopoulos W."/>
            <person name="Tritt A."/>
            <person name="Riley R."/>
            <person name="Hundley H."/>
            <person name="Johnson J."/>
            <person name="Lipzen A."/>
            <person name="Barry K."/>
            <person name="Berbee M.L."/>
            <person name="Buchler N.E."/>
            <person name="Grigoriev I.V."/>
            <person name="Spatafora J.W."/>
            <person name="Stajich J.E."/>
            <person name="James T.Y."/>
        </authorList>
    </citation>
    <scope>NUCLEOTIDE SEQUENCE</scope>
    <source>
        <strain evidence="6">AG</strain>
    </source>
</reference>
<feature type="region of interest" description="Disordered" evidence="4">
    <location>
        <begin position="1"/>
        <end position="26"/>
    </location>
</feature>
<evidence type="ECO:0000256" key="3">
    <source>
        <dbReference type="ARBA" id="ARBA00023242"/>
    </source>
</evidence>
<evidence type="ECO:0000313" key="7">
    <source>
        <dbReference type="Proteomes" id="UP001206595"/>
    </source>
</evidence>
<evidence type="ECO:0000256" key="4">
    <source>
        <dbReference type="SAM" id="MobiDB-lite"/>
    </source>
</evidence>
<dbReference type="GeneID" id="75913173"/>
<dbReference type="InterPro" id="IPR001357">
    <property type="entry name" value="BRCT_dom"/>
</dbReference>
<comment type="subcellular location">
    <subcellularLocation>
        <location evidence="1">Nucleus</location>
    </subcellularLocation>
</comment>
<feature type="compositionally biased region" description="Polar residues" evidence="4">
    <location>
        <begin position="67"/>
        <end position="76"/>
    </location>
</feature>
<organism evidence="6 7">
    <name type="scientific">Umbelopsis ramanniana AG</name>
    <dbReference type="NCBI Taxonomy" id="1314678"/>
    <lineage>
        <taxon>Eukaryota</taxon>
        <taxon>Fungi</taxon>
        <taxon>Fungi incertae sedis</taxon>
        <taxon>Mucoromycota</taxon>
        <taxon>Mucoromycotina</taxon>
        <taxon>Umbelopsidomycetes</taxon>
        <taxon>Umbelopsidales</taxon>
        <taxon>Umbelopsidaceae</taxon>
        <taxon>Umbelopsis</taxon>
    </lineage>
</organism>
<accession>A0AAD5EDY4</accession>
<evidence type="ECO:0000313" key="6">
    <source>
        <dbReference type="EMBL" id="KAI8581255.1"/>
    </source>
</evidence>
<dbReference type="InterPro" id="IPR051579">
    <property type="entry name" value="DDR_Transcriptional_Reg"/>
</dbReference>
<dbReference type="GO" id="GO:0006974">
    <property type="term" value="P:DNA damage response"/>
    <property type="evidence" value="ECO:0007669"/>
    <property type="project" value="UniProtKB-KW"/>
</dbReference>
<feature type="region of interest" description="Disordered" evidence="4">
    <location>
        <begin position="161"/>
        <end position="285"/>
    </location>
</feature>
<dbReference type="SUPFAM" id="SSF52113">
    <property type="entry name" value="BRCT domain"/>
    <property type="match status" value="1"/>
</dbReference>